<dbReference type="NCBIfam" id="TIGR01552">
    <property type="entry name" value="phd_fam"/>
    <property type="match status" value="1"/>
</dbReference>
<gene>
    <name evidence="3" type="ORF">AB2L27_08770</name>
</gene>
<sequence>MTRTVNVHEAKTHLSRLLEAVEQGEDVVIARAGKPVARLVPARSRAPRVPGAWKGQVVVPDDFDETPQEIVAAFYGDLEPEREASEHETSLP</sequence>
<evidence type="ECO:0000256" key="1">
    <source>
        <dbReference type="ARBA" id="ARBA00009981"/>
    </source>
</evidence>
<dbReference type="PANTHER" id="PTHR35377">
    <property type="entry name" value="ANTITOXIN VAPB49-RELATED-RELATED"/>
    <property type="match status" value="1"/>
</dbReference>
<keyword evidence="4" id="KW-1185">Reference proteome</keyword>
<accession>A0ABV4H236</accession>
<dbReference type="EMBL" id="JBGFTU010000008">
    <property type="protein sequence ID" value="MEZ0164857.1"/>
    <property type="molecule type" value="Genomic_DNA"/>
</dbReference>
<reference evidence="3 4" key="1">
    <citation type="submission" date="2024-07" db="EMBL/GenBank/DDBJ databases">
        <authorList>
            <person name="Thanompreechachai J."/>
            <person name="Duangmal K."/>
        </authorList>
    </citation>
    <scope>NUCLEOTIDE SEQUENCE [LARGE SCALE GENOMIC DNA]</scope>
    <source>
        <strain evidence="3 4">LSe6-4</strain>
    </source>
</reference>
<protein>
    <recommendedName>
        <fullName evidence="2">Antitoxin</fullName>
    </recommendedName>
</protein>
<organism evidence="3 4">
    <name type="scientific">Kineococcus halophytocola</name>
    <dbReference type="NCBI Taxonomy" id="3234027"/>
    <lineage>
        <taxon>Bacteria</taxon>
        <taxon>Bacillati</taxon>
        <taxon>Actinomycetota</taxon>
        <taxon>Actinomycetes</taxon>
        <taxon>Kineosporiales</taxon>
        <taxon>Kineosporiaceae</taxon>
        <taxon>Kineococcus</taxon>
    </lineage>
</organism>
<evidence type="ECO:0000256" key="2">
    <source>
        <dbReference type="RuleBase" id="RU362080"/>
    </source>
</evidence>
<evidence type="ECO:0000313" key="3">
    <source>
        <dbReference type="EMBL" id="MEZ0164857.1"/>
    </source>
</evidence>
<comment type="function">
    <text evidence="2">Antitoxin component of a type II toxin-antitoxin (TA) system.</text>
</comment>
<dbReference type="Pfam" id="PF02604">
    <property type="entry name" value="PhdYeFM_antitox"/>
    <property type="match status" value="1"/>
</dbReference>
<dbReference type="SUPFAM" id="SSF143120">
    <property type="entry name" value="YefM-like"/>
    <property type="match status" value="1"/>
</dbReference>
<dbReference type="Proteomes" id="UP001565927">
    <property type="component" value="Unassembled WGS sequence"/>
</dbReference>
<dbReference type="InterPro" id="IPR036165">
    <property type="entry name" value="YefM-like_sf"/>
</dbReference>
<name>A0ABV4H236_9ACTN</name>
<proteinExistence type="inferred from homology"/>
<dbReference type="InterPro" id="IPR006442">
    <property type="entry name" value="Antitoxin_Phd/YefM"/>
</dbReference>
<comment type="similarity">
    <text evidence="1 2">Belongs to the phD/YefM antitoxin family.</text>
</comment>
<evidence type="ECO:0000313" key="4">
    <source>
        <dbReference type="Proteomes" id="UP001565927"/>
    </source>
</evidence>
<dbReference type="InterPro" id="IPR051416">
    <property type="entry name" value="phD-YefM_TA_antitoxins"/>
</dbReference>
<comment type="caution">
    <text evidence="3">The sequence shown here is derived from an EMBL/GenBank/DDBJ whole genome shotgun (WGS) entry which is preliminary data.</text>
</comment>
<dbReference type="Gene3D" id="3.40.1620.10">
    <property type="entry name" value="YefM-like domain"/>
    <property type="match status" value="1"/>
</dbReference>